<proteinExistence type="predicted"/>
<dbReference type="PANTHER" id="PTHR43667">
    <property type="entry name" value="CYCLOPROPANE-FATTY-ACYL-PHOSPHOLIPID SYNTHASE"/>
    <property type="match status" value="1"/>
</dbReference>
<dbReference type="PaxDb" id="55529-EKX38830"/>
<keyword evidence="1" id="KW-0472">Membrane</keyword>
<dbReference type="CDD" id="cd02440">
    <property type="entry name" value="AdoMet_MTases"/>
    <property type="match status" value="1"/>
</dbReference>
<reference evidence="5" key="2">
    <citation type="submission" date="2012-11" db="EMBL/GenBank/DDBJ databases">
        <authorList>
            <person name="Kuo A."/>
            <person name="Curtis B.A."/>
            <person name="Tanifuji G."/>
            <person name="Burki F."/>
            <person name="Gruber A."/>
            <person name="Irimia M."/>
            <person name="Maruyama S."/>
            <person name="Arias M.C."/>
            <person name="Ball S.G."/>
            <person name="Gile G.H."/>
            <person name="Hirakawa Y."/>
            <person name="Hopkins J.F."/>
            <person name="Rensing S.A."/>
            <person name="Schmutz J."/>
            <person name="Symeonidi A."/>
            <person name="Elias M."/>
            <person name="Eveleigh R.J."/>
            <person name="Herman E.K."/>
            <person name="Klute M.J."/>
            <person name="Nakayama T."/>
            <person name="Obornik M."/>
            <person name="Reyes-Prieto A."/>
            <person name="Armbrust E.V."/>
            <person name="Aves S.J."/>
            <person name="Beiko R.G."/>
            <person name="Coutinho P."/>
            <person name="Dacks J.B."/>
            <person name="Durnford D.G."/>
            <person name="Fast N.M."/>
            <person name="Green B.R."/>
            <person name="Grisdale C."/>
            <person name="Hempe F."/>
            <person name="Henrissat B."/>
            <person name="Hoppner M.P."/>
            <person name="Ishida K.-I."/>
            <person name="Kim E."/>
            <person name="Koreny L."/>
            <person name="Kroth P.G."/>
            <person name="Liu Y."/>
            <person name="Malik S.-B."/>
            <person name="Maier U.G."/>
            <person name="McRose D."/>
            <person name="Mock T."/>
            <person name="Neilson J.A."/>
            <person name="Onodera N.T."/>
            <person name="Poole A.M."/>
            <person name="Pritham E.J."/>
            <person name="Richards T.A."/>
            <person name="Rocap G."/>
            <person name="Roy S.W."/>
            <person name="Sarai C."/>
            <person name="Schaack S."/>
            <person name="Shirato S."/>
            <person name="Slamovits C.H."/>
            <person name="Spencer D.F."/>
            <person name="Suzuki S."/>
            <person name="Worden A.Z."/>
            <person name="Zauner S."/>
            <person name="Barry K."/>
            <person name="Bell C."/>
            <person name="Bharti A.K."/>
            <person name="Crow J.A."/>
            <person name="Grimwood J."/>
            <person name="Kramer R."/>
            <person name="Lindquist E."/>
            <person name="Lucas S."/>
            <person name="Salamov A."/>
            <person name="McFadden G.I."/>
            <person name="Lane C.E."/>
            <person name="Keeling P.J."/>
            <person name="Gray M.W."/>
            <person name="Grigoriev I.V."/>
            <person name="Archibald J.M."/>
        </authorList>
    </citation>
    <scope>NUCLEOTIDE SEQUENCE</scope>
    <source>
        <strain evidence="5">CCMP2712</strain>
    </source>
</reference>
<evidence type="ECO:0000313" key="5">
    <source>
        <dbReference type="Proteomes" id="UP000011087"/>
    </source>
</evidence>
<dbReference type="PANTHER" id="PTHR43667:SF2">
    <property type="entry name" value="FATTY ACID C-METHYL TRANSFERASE"/>
    <property type="match status" value="1"/>
</dbReference>
<dbReference type="OMA" id="RYVKEDY"/>
<organism evidence="3">
    <name type="scientific">Guillardia theta (strain CCMP2712)</name>
    <name type="common">Cryptophyte</name>
    <dbReference type="NCBI Taxonomy" id="905079"/>
    <lineage>
        <taxon>Eukaryota</taxon>
        <taxon>Cryptophyceae</taxon>
        <taxon>Pyrenomonadales</taxon>
        <taxon>Geminigeraceae</taxon>
        <taxon>Guillardia</taxon>
    </lineage>
</organism>
<dbReference type="RefSeq" id="XP_005825810.1">
    <property type="nucleotide sequence ID" value="XM_005825753.1"/>
</dbReference>
<dbReference type="AlphaFoldDB" id="L1ISN4"/>
<sequence length="379" mass="43141">MAEREKREGSATMDLIGSLIPYAICALASAIATAWLIEVGRGRRGDLQEFSRLFTKTSGFSEAEDAEAFRKVRKYWDERPCNSGWKFPGIEFGSKEVKERSSVAGIDLDRLIALGRSDEEEEYHIPVFAEFDKWKGKRVLEIGGGICTTATSFAKAGAKITVVELSPKSMELCQKRFKILGLEDRATFYVANAESLSSVVPVETYDLVWSFGVIHHSPNPERIIDQIKQYMGKESKLKLMVYSKISFKLFWVLNHTRQWSFAKMDEVVAHYSEAREGSPVTYTYSYRGLAKLLQDFDVLYMGKAHIFPYQIEPYKSGKYVVDPLWQGVSKGRWEELEEELGWHLLAEARMSEGGERKEIIFESSVSSRFEGLRGVLPKE</sequence>
<dbReference type="OrthoDB" id="66144at2759"/>
<feature type="transmembrane region" description="Helical" evidence="1">
    <location>
        <begin position="15"/>
        <end position="37"/>
    </location>
</feature>
<dbReference type="EMBL" id="JH993045">
    <property type="protein sequence ID" value="EKX38830.1"/>
    <property type="molecule type" value="Genomic_DNA"/>
</dbReference>
<dbReference type="HOGENOM" id="CLU_061914_0_0_1"/>
<keyword evidence="1" id="KW-1133">Transmembrane helix</keyword>
<feature type="domain" description="Methyltransferase type 11" evidence="2">
    <location>
        <begin position="140"/>
        <end position="231"/>
    </location>
</feature>
<evidence type="ECO:0000313" key="3">
    <source>
        <dbReference type="EMBL" id="EKX38830.1"/>
    </source>
</evidence>
<keyword evidence="1" id="KW-0812">Transmembrane</keyword>
<keyword evidence="5" id="KW-1185">Reference proteome</keyword>
<dbReference type="GO" id="GO:0008757">
    <property type="term" value="F:S-adenosylmethionine-dependent methyltransferase activity"/>
    <property type="evidence" value="ECO:0007669"/>
    <property type="project" value="InterPro"/>
</dbReference>
<gene>
    <name evidence="3" type="ORF">GUITHDRAFT_115158</name>
</gene>
<dbReference type="Proteomes" id="UP000011087">
    <property type="component" value="Unassembled WGS sequence"/>
</dbReference>
<dbReference type="SUPFAM" id="SSF53335">
    <property type="entry name" value="S-adenosyl-L-methionine-dependent methyltransferases"/>
    <property type="match status" value="1"/>
</dbReference>
<dbReference type="EnsemblProtists" id="EKX38830">
    <property type="protein sequence ID" value="EKX38830"/>
    <property type="gene ID" value="GUITHDRAFT_115158"/>
</dbReference>
<dbReference type="InterPro" id="IPR050723">
    <property type="entry name" value="CFA/CMAS"/>
</dbReference>
<dbReference type="InterPro" id="IPR029063">
    <property type="entry name" value="SAM-dependent_MTases_sf"/>
</dbReference>
<dbReference type="Gene3D" id="3.40.50.150">
    <property type="entry name" value="Vaccinia Virus protein VP39"/>
    <property type="match status" value="1"/>
</dbReference>
<name>L1ISN4_GUITC</name>
<dbReference type="KEGG" id="gtt:GUITHDRAFT_115158"/>
<evidence type="ECO:0000313" key="4">
    <source>
        <dbReference type="EnsemblProtists" id="EKX38830"/>
    </source>
</evidence>
<dbReference type="Pfam" id="PF08241">
    <property type="entry name" value="Methyltransf_11"/>
    <property type="match status" value="1"/>
</dbReference>
<reference evidence="4" key="3">
    <citation type="submission" date="2016-03" db="UniProtKB">
        <authorList>
            <consortium name="EnsemblProtists"/>
        </authorList>
    </citation>
    <scope>IDENTIFICATION</scope>
</reference>
<dbReference type="GeneID" id="17295573"/>
<evidence type="ECO:0000256" key="1">
    <source>
        <dbReference type="SAM" id="Phobius"/>
    </source>
</evidence>
<accession>L1ISN4</accession>
<reference evidence="3 5" key="1">
    <citation type="journal article" date="2012" name="Nature">
        <title>Algal genomes reveal evolutionary mosaicism and the fate of nucleomorphs.</title>
        <authorList>
            <consortium name="DOE Joint Genome Institute"/>
            <person name="Curtis B.A."/>
            <person name="Tanifuji G."/>
            <person name="Burki F."/>
            <person name="Gruber A."/>
            <person name="Irimia M."/>
            <person name="Maruyama S."/>
            <person name="Arias M.C."/>
            <person name="Ball S.G."/>
            <person name="Gile G.H."/>
            <person name="Hirakawa Y."/>
            <person name="Hopkins J.F."/>
            <person name="Kuo A."/>
            <person name="Rensing S.A."/>
            <person name="Schmutz J."/>
            <person name="Symeonidi A."/>
            <person name="Elias M."/>
            <person name="Eveleigh R.J."/>
            <person name="Herman E.K."/>
            <person name="Klute M.J."/>
            <person name="Nakayama T."/>
            <person name="Obornik M."/>
            <person name="Reyes-Prieto A."/>
            <person name="Armbrust E.V."/>
            <person name="Aves S.J."/>
            <person name="Beiko R.G."/>
            <person name="Coutinho P."/>
            <person name="Dacks J.B."/>
            <person name="Durnford D.G."/>
            <person name="Fast N.M."/>
            <person name="Green B.R."/>
            <person name="Grisdale C.J."/>
            <person name="Hempel F."/>
            <person name="Henrissat B."/>
            <person name="Hoppner M.P."/>
            <person name="Ishida K."/>
            <person name="Kim E."/>
            <person name="Koreny L."/>
            <person name="Kroth P.G."/>
            <person name="Liu Y."/>
            <person name="Malik S.B."/>
            <person name="Maier U.G."/>
            <person name="McRose D."/>
            <person name="Mock T."/>
            <person name="Neilson J.A."/>
            <person name="Onodera N.T."/>
            <person name="Poole A.M."/>
            <person name="Pritham E.J."/>
            <person name="Richards T.A."/>
            <person name="Rocap G."/>
            <person name="Roy S.W."/>
            <person name="Sarai C."/>
            <person name="Schaack S."/>
            <person name="Shirato S."/>
            <person name="Slamovits C.H."/>
            <person name="Spencer D.F."/>
            <person name="Suzuki S."/>
            <person name="Worden A.Z."/>
            <person name="Zauner S."/>
            <person name="Barry K."/>
            <person name="Bell C."/>
            <person name="Bharti A.K."/>
            <person name="Crow J.A."/>
            <person name="Grimwood J."/>
            <person name="Kramer R."/>
            <person name="Lindquist E."/>
            <person name="Lucas S."/>
            <person name="Salamov A."/>
            <person name="McFadden G.I."/>
            <person name="Lane C.E."/>
            <person name="Keeling P.J."/>
            <person name="Gray M.W."/>
            <person name="Grigoriev I.V."/>
            <person name="Archibald J.M."/>
        </authorList>
    </citation>
    <scope>NUCLEOTIDE SEQUENCE</scope>
    <source>
        <strain evidence="3 5">CCMP2712</strain>
    </source>
</reference>
<protein>
    <recommendedName>
        <fullName evidence="2">Methyltransferase type 11 domain-containing protein</fullName>
    </recommendedName>
</protein>
<evidence type="ECO:0000259" key="2">
    <source>
        <dbReference type="Pfam" id="PF08241"/>
    </source>
</evidence>
<dbReference type="InterPro" id="IPR013216">
    <property type="entry name" value="Methyltransf_11"/>
</dbReference>